<dbReference type="InterPro" id="IPR024810">
    <property type="entry name" value="MAB21L/cGLR"/>
</dbReference>
<dbReference type="InterPro" id="IPR046906">
    <property type="entry name" value="Mab-21_HhH/H2TH-like"/>
</dbReference>
<dbReference type="EMBL" id="CACVKT020009531">
    <property type="protein sequence ID" value="CAC5422237.1"/>
    <property type="molecule type" value="Genomic_DNA"/>
</dbReference>
<evidence type="ECO:0000256" key="1">
    <source>
        <dbReference type="ARBA" id="ARBA00008307"/>
    </source>
</evidence>
<comment type="similarity">
    <text evidence="1">Belongs to the mab-21 family.</text>
</comment>
<dbReference type="SMART" id="SM01265">
    <property type="entry name" value="Mab-21"/>
    <property type="match status" value="1"/>
</dbReference>
<dbReference type="AlphaFoldDB" id="A0A6J8EPD2"/>
<dbReference type="Pfam" id="PF20266">
    <property type="entry name" value="Mab-21_C"/>
    <property type="match status" value="1"/>
</dbReference>
<evidence type="ECO:0000256" key="2">
    <source>
        <dbReference type="SAM" id="MobiDB-lite"/>
    </source>
</evidence>
<evidence type="ECO:0000259" key="4">
    <source>
        <dbReference type="Pfam" id="PF20266"/>
    </source>
</evidence>
<keyword evidence="6" id="KW-1185">Reference proteome</keyword>
<proteinExistence type="inferred from homology"/>
<organism evidence="5 6">
    <name type="scientific">Mytilus coruscus</name>
    <name type="common">Sea mussel</name>
    <dbReference type="NCBI Taxonomy" id="42192"/>
    <lineage>
        <taxon>Eukaryota</taxon>
        <taxon>Metazoa</taxon>
        <taxon>Spiralia</taxon>
        <taxon>Lophotrochozoa</taxon>
        <taxon>Mollusca</taxon>
        <taxon>Bivalvia</taxon>
        <taxon>Autobranchia</taxon>
        <taxon>Pteriomorphia</taxon>
        <taxon>Mytilida</taxon>
        <taxon>Mytiloidea</taxon>
        <taxon>Mytilidae</taxon>
        <taxon>Mytilinae</taxon>
        <taxon>Mytilus</taxon>
    </lineage>
</organism>
<protein>
    <submittedName>
        <fullName evidence="5">Uncharacterized protein</fullName>
    </submittedName>
</protein>
<evidence type="ECO:0000313" key="5">
    <source>
        <dbReference type="EMBL" id="CAC5422237.1"/>
    </source>
</evidence>
<dbReference type="Proteomes" id="UP000507470">
    <property type="component" value="Unassembled WGS sequence"/>
</dbReference>
<feature type="compositionally biased region" description="Polar residues" evidence="2">
    <location>
        <begin position="1"/>
        <end position="20"/>
    </location>
</feature>
<evidence type="ECO:0000313" key="6">
    <source>
        <dbReference type="Proteomes" id="UP000507470"/>
    </source>
</evidence>
<reference evidence="5 6" key="1">
    <citation type="submission" date="2020-06" db="EMBL/GenBank/DDBJ databases">
        <authorList>
            <person name="Li R."/>
            <person name="Bekaert M."/>
        </authorList>
    </citation>
    <scope>NUCLEOTIDE SEQUENCE [LARGE SCALE GENOMIC DNA]</scope>
    <source>
        <strain evidence="6">wild</strain>
    </source>
</reference>
<dbReference type="PANTHER" id="PTHR10656:SF69">
    <property type="entry name" value="MAB-21-LIKE HHH_H2TH-LIKE DOMAIN-CONTAINING PROTEIN"/>
    <property type="match status" value="1"/>
</dbReference>
<feature type="domain" description="Mab-21-like HhH/H2TH-like" evidence="4">
    <location>
        <begin position="407"/>
        <end position="492"/>
    </location>
</feature>
<feature type="region of interest" description="Disordered" evidence="2">
    <location>
        <begin position="1"/>
        <end position="35"/>
    </location>
</feature>
<feature type="domain" description="Mab-21-like nucleotidyltransferase" evidence="3">
    <location>
        <begin position="327"/>
        <end position="399"/>
    </location>
</feature>
<gene>
    <name evidence="5" type="ORF">MCOR_54299</name>
</gene>
<sequence>MTEPNTTNKKNINTASTTQFDCPPSLPLSLGDMDKMTNRDTEKMFSRTEKRMNELSAPENICTSNQDVYVHRHVDSLTSNIQGNEEQTLPENDTNNVVDNPEFLAVRPVIVKLNNVNQNFHEFSTRKYPFVTCLEGIWYIIAYGEVTTGFRKTCEHDFCIFKQDTRKTSIVVGSIAESFLGFTWKQSDIMFLSDTDWIEFDNTYKVHEHIEELERDKKLYPTLTHVLHTPDNTNPGFTRLAFPQKNLMEDHHIQGNIFLKNNFKEEMYQINRKMFPAHNISIHGPAVTAENLSGDMMEHFAAGGTLPLDFSSLKKTGHRNFVPNLKDIDCVSCLRGEKWPAEATEWATRQRLFNWPTTQLIQKVIKSGYILAGVGSKESKHSEFQWRISFNNAEQFLIESFNETQIHCSWLLKSLKTQLSSEAGKNITSYTMKTVMFWCMEETLNEYWQSSNLVCCFCFCISKLKLFLEKRFLPNYFIKKRNLFILSEFTSTMQTKTICYLERLLDNPKGSIISFLPKCDINNEIPISCILERQANEVFIIEWIIARVSMTYLYSGICTFWEHEGKYNIENSFQRCEDASKQLSTINYTQPLVKTLINSMAVLQYALFKKEREIVGQTSDLDKRNKCLEYMKLSFKGNKTNTRLRIATCYLDNGVKGKYQILKIIRKVTDKKYFYNDYLRNDYKLIVQTLEEVLTTFENMPRDCKNNEIKVYNSVIDEDLTNQDPYKTFKQFKQLKTDGFEIGSYKLFKCVWDACCFDVPFMPAEVSILPKPAALELCIDPSKNRVIFNPILYGLLLEYLWHVQNYSDNKDREKVIKKMIKCIQFIPEGQQTIGLNFITYCCALQQDYYSASRYLIRSFKLNPVETNVAYLYIKYIINLLVRTMSGGSF</sequence>
<dbReference type="InterPro" id="IPR046903">
    <property type="entry name" value="Mab-21-like_nuc_Trfase"/>
</dbReference>
<evidence type="ECO:0000259" key="3">
    <source>
        <dbReference type="Pfam" id="PF03281"/>
    </source>
</evidence>
<accession>A0A6J8EPD2</accession>
<dbReference type="Gene3D" id="1.10.1410.40">
    <property type="match status" value="1"/>
</dbReference>
<dbReference type="PANTHER" id="PTHR10656">
    <property type="entry name" value="CELL FATE DETERMINING PROTEIN MAB21-RELATED"/>
    <property type="match status" value="1"/>
</dbReference>
<dbReference type="OrthoDB" id="5947963at2759"/>
<name>A0A6J8EPD2_MYTCO</name>
<dbReference type="Pfam" id="PF03281">
    <property type="entry name" value="Mab-21"/>
    <property type="match status" value="1"/>
</dbReference>